<dbReference type="GO" id="GO:1901137">
    <property type="term" value="P:carbohydrate derivative biosynthetic process"/>
    <property type="evidence" value="ECO:0007669"/>
    <property type="project" value="UniProtKB-ARBA"/>
</dbReference>
<dbReference type="GO" id="GO:1903509">
    <property type="term" value="P:liposaccharide metabolic process"/>
    <property type="evidence" value="ECO:0007669"/>
    <property type="project" value="UniProtKB-ARBA"/>
</dbReference>
<organism evidence="5 6">
    <name type="scientific">Corynebacterium lujinxingii</name>
    <dbReference type="NCBI Taxonomy" id="2763010"/>
    <lineage>
        <taxon>Bacteria</taxon>
        <taxon>Bacillati</taxon>
        <taxon>Actinomycetota</taxon>
        <taxon>Actinomycetes</taxon>
        <taxon>Mycobacteriales</taxon>
        <taxon>Corynebacteriaceae</taxon>
        <taxon>Corynebacterium</taxon>
    </lineage>
</organism>
<evidence type="ECO:0000313" key="5">
    <source>
        <dbReference type="EMBL" id="QNP89651.1"/>
    </source>
</evidence>
<evidence type="ECO:0000259" key="3">
    <source>
        <dbReference type="Pfam" id="PF13439"/>
    </source>
</evidence>
<evidence type="ECO:0000313" key="4">
    <source>
        <dbReference type="EMBL" id="MBC3177922.1"/>
    </source>
</evidence>
<dbReference type="InterPro" id="IPR028098">
    <property type="entry name" value="Glyco_trans_4-like_N"/>
</dbReference>
<dbReference type="Gene3D" id="3.40.50.2000">
    <property type="entry name" value="Glycogen Phosphorylase B"/>
    <property type="match status" value="2"/>
</dbReference>
<feature type="domain" description="Glycosyltransferase subfamily 4-like N-terminal" evidence="3">
    <location>
        <begin position="14"/>
        <end position="175"/>
    </location>
</feature>
<dbReference type="RefSeq" id="WP_171192794.1">
    <property type="nucleotide sequence ID" value="NZ_CP061032.1"/>
</dbReference>
<dbReference type="EMBL" id="CP061032">
    <property type="protein sequence ID" value="QNP89651.1"/>
    <property type="molecule type" value="Genomic_DNA"/>
</dbReference>
<dbReference type="CDD" id="cd03801">
    <property type="entry name" value="GT4_PimA-like"/>
    <property type="match status" value="1"/>
</dbReference>
<proteinExistence type="predicted"/>
<reference evidence="6 7" key="1">
    <citation type="submission" date="2020-08" db="EMBL/GenBank/DDBJ databases">
        <title>novel species in genus Corynebacterium.</title>
        <authorList>
            <person name="Zhang G."/>
        </authorList>
    </citation>
    <scope>NUCLEOTIDE SEQUENCE [LARGE SCALE GENOMIC DNA]</scope>
    <source>
        <strain evidence="6 7">zg-917</strain>
        <strain evidence="5">Zg-917</strain>
    </source>
</reference>
<dbReference type="Proteomes" id="UP000642876">
    <property type="component" value="Unassembled WGS sequence"/>
</dbReference>
<evidence type="ECO:0000313" key="7">
    <source>
        <dbReference type="Proteomes" id="UP000642876"/>
    </source>
</evidence>
<name>A0A7H0JX85_9CORY</name>
<evidence type="ECO:0000313" key="6">
    <source>
        <dbReference type="Proteomes" id="UP000516235"/>
    </source>
</evidence>
<dbReference type="Pfam" id="PF13439">
    <property type="entry name" value="Glyco_transf_4"/>
    <property type="match status" value="1"/>
</dbReference>
<dbReference type="InterPro" id="IPR050194">
    <property type="entry name" value="Glycosyltransferase_grp1"/>
</dbReference>
<dbReference type="PANTHER" id="PTHR45947:SF3">
    <property type="entry name" value="SULFOQUINOVOSYL TRANSFERASE SQD2"/>
    <property type="match status" value="1"/>
</dbReference>
<dbReference type="Proteomes" id="UP000516235">
    <property type="component" value="Chromosome"/>
</dbReference>
<dbReference type="AlphaFoldDB" id="A0A7H0JX85"/>
<dbReference type="GO" id="GO:0016758">
    <property type="term" value="F:hexosyltransferase activity"/>
    <property type="evidence" value="ECO:0007669"/>
    <property type="project" value="TreeGrafter"/>
</dbReference>
<dbReference type="KEGG" id="cluj:IAU68_08060"/>
<evidence type="ECO:0000256" key="2">
    <source>
        <dbReference type="ARBA" id="ARBA00022679"/>
    </source>
</evidence>
<keyword evidence="7" id="KW-1185">Reference proteome</keyword>
<gene>
    <name evidence="4" type="ORF">H7348_01140</name>
    <name evidence="5" type="ORF">IAU68_08060</name>
</gene>
<dbReference type="Pfam" id="PF13692">
    <property type="entry name" value="Glyco_trans_1_4"/>
    <property type="match status" value="1"/>
</dbReference>
<dbReference type="PANTHER" id="PTHR45947">
    <property type="entry name" value="SULFOQUINOVOSYL TRANSFERASE SQD2"/>
    <property type="match status" value="1"/>
</dbReference>
<sequence length="371" mass="39308">MTTLLVTNDFPPTVGGIQSYLRDFVDEVVRRGGAGTIVVLASVQNAEVVRAWDAAQPYEVIRYPRKVMLPTPALKREMVRIIKERGIDTVWFGAAAPLAVMGKAAKQAGARRVVATTHGHEVGWAKLPVARGVLRQIGRHADVVTYISRYTIDRLRPVIGDGLEYVNLPSGVDTDFFAPATAAGRAATREWLGVGDAPLVVCSSRLVARKGQDVLIGALPGIRRYASGAHLVIVGEGPYEARLRRLAAAVPGVAFTGRVPRETLRDIVAAADVFAMPARTRLGGLDVEGLGIVYLEAQACGVPVVAGQSGGAPETVTDGTGIVVDGRDTAAVASAIVRLLDDDTLHAGRAHVQQAFSWDVLGDRLYGALTG</sequence>
<keyword evidence="2 5" id="KW-0808">Transferase</keyword>
<dbReference type="EMBL" id="JACMYE010000001">
    <property type="protein sequence ID" value="MBC3177922.1"/>
    <property type="molecule type" value="Genomic_DNA"/>
</dbReference>
<keyword evidence="1" id="KW-0328">Glycosyltransferase</keyword>
<accession>A0A7H0JX85</accession>
<protein>
    <submittedName>
        <fullName evidence="5">Glycosyltransferase family 4 protein</fullName>
    </submittedName>
</protein>
<dbReference type="SUPFAM" id="SSF53756">
    <property type="entry name" value="UDP-Glycosyltransferase/glycogen phosphorylase"/>
    <property type="match status" value="1"/>
</dbReference>
<evidence type="ECO:0000256" key="1">
    <source>
        <dbReference type="ARBA" id="ARBA00022676"/>
    </source>
</evidence>